<dbReference type="EC" id="1.1.1.169" evidence="4"/>
<reference evidence="7 8" key="1">
    <citation type="journal article" date="2011" name="J. Bacteriol.">
        <title>Genome sequence of Brevibacillus laterosporus LMG 15441, a pathogen of invertebrates.</title>
        <authorList>
            <person name="Djukic M."/>
            <person name="Poehlein A."/>
            <person name="Thurmer A."/>
            <person name="Daniel R."/>
        </authorList>
    </citation>
    <scope>NUCLEOTIDE SEQUENCE [LARGE SCALE GENOMIC DNA]</scope>
    <source>
        <strain evidence="7 8">LMG 15441</strain>
    </source>
</reference>
<evidence type="ECO:0000313" key="7">
    <source>
        <dbReference type="EMBL" id="AIG28492.1"/>
    </source>
</evidence>
<dbReference type="SUPFAM" id="SSF48179">
    <property type="entry name" value="6-phosphogluconate dehydrogenase C-terminal domain-like"/>
    <property type="match status" value="1"/>
</dbReference>
<dbReference type="InterPro" id="IPR051402">
    <property type="entry name" value="KPR-Related"/>
</dbReference>
<dbReference type="FunFam" id="1.10.1040.10:FF:000017">
    <property type="entry name" value="2-dehydropantoate 2-reductase"/>
    <property type="match status" value="1"/>
</dbReference>
<comment type="similarity">
    <text evidence="1 4">Belongs to the ketopantoate reductase family.</text>
</comment>
<dbReference type="GO" id="GO:0008677">
    <property type="term" value="F:2-dehydropantoate 2-reductase activity"/>
    <property type="evidence" value="ECO:0007669"/>
    <property type="project" value="UniProtKB-EC"/>
</dbReference>
<evidence type="ECO:0000256" key="3">
    <source>
        <dbReference type="ARBA" id="ARBA00023002"/>
    </source>
</evidence>
<dbReference type="PANTHER" id="PTHR21708:SF26">
    <property type="entry name" value="2-DEHYDROPANTOATE 2-REDUCTASE"/>
    <property type="match status" value="1"/>
</dbReference>
<evidence type="ECO:0000313" key="8">
    <source>
        <dbReference type="Proteomes" id="UP000005850"/>
    </source>
</evidence>
<dbReference type="Pfam" id="PF02558">
    <property type="entry name" value="ApbA"/>
    <property type="match status" value="1"/>
</dbReference>
<dbReference type="AlphaFoldDB" id="A0A075R798"/>
<dbReference type="EMBL" id="CP007806">
    <property type="protein sequence ID" value="AIG28492.1"/>
    <property type="molecule type" value="Genomic_DNA"/>
</dbReference>
<protein>
    <recommendedName>
        <fullName evidence="4">2-dehydropantoate 2-reductase</fullName>
        <ecNumber evidence="4">1.1.1.169</ecNumber>
    </recommendedName>
    <alternativeName>
        <fullName evidence="4">Ketopantoate reductase</fullName>
    </alternativeName>
</protein>
<name>A0A075R798_BRELA</name>
<evidence type="ECO:0000256" key="2">
    <source>
        <dbReference type="ARBA" id="ARBA00022857"/>
    </source>
</evidence>
<dbReference type="HOGENOM" id="CLU_031468_6_1_9"/>
<dbReference type="PANTHER" id="PTHR21708">
    <property type="entry name" value="PROBABLE 2-DEHYDROPANTOATE 2-REDUCTASE"/>
    <property type="match status" value="1"/>
</dbReference>
<dbReference type="InterPro" id="IPR013752">
    <property type="entry name" value="KPA_reductase"/>
</dbReference>
<dbReference type="SUPFAM" id="SSF51735">
    <property type="entry name" value="NAD(P)-binding Rossmann-fold domains"/>
    <property type="match status" value="1"/>
</dbReference>
<dbReference type="STRING" id="1042163.BRLA_c042170"/>
<dbReference type="InterPro" id="IPR013328">
    <property type="entry name" value="6PGD_dom2"/>
</dbReference>
<dbReference type="Pfam" id="PF08546">
    <property type="entry name" value="ApbA_C"/>
    <property type="match status" value="1"/>
</dbReference>
<proteinExistence type="inferred from homology"/>
<comment type="catalytic activity">
    <reaction evidence="4">
        <text>(R)-pantoate + NADP(+) = 2-dehydropantoate + NADPH + H(+)</text>
        <dbReference type="Rhea" id="RHEA:16233"/>
        <dbReference type="ChEBI" id="CHEBI:11561"/>
        <dbReference type="ChEBI" id="CHEBI:15378"/>
        <dbReference type="ChEBI" id="CHEBI:15980"/>
        <dbReference type="ChEBI" id="CHEBI:57783"/>
        <dbReference type="ChEBI" id="CHEBI:58349"/>
        <dbReference type="EC" id="1.1.1.169"/>
    </reaction>
</comment>
<organism evidence="7 8">
    <name type="scientific">Brevibacillus laterosporus LMG 15441</name>
    <dbReference type="NCBI Taxonomy" id="1042163"/>
    <lineage>
        <taxon>Bacteria</taxon>
        <taxon>Bacillati</taxon>
        <taxon>Bacillota</taxon>
        <taxon>Bacilli</taxon>
        <taxon>Bacillales</taxon>
        <taxon>Paenibacillaceae</taxon>
        <taxon>Brevibacillus</taxon>
    </lineage>
</organism>
<dbReference type="InterPro" id="IPR013332">
    <property type="entry name" value="KPR_N"/>
</dbReference>
<comment type="function">
    <text evidence="4">Catalyzes the NADPH-dependent reduction of ketopantoate into pantoic acid.</text>
</comment>
<evidence type="ECO:0000256" key="4">
    <source>
        <dbReference type="RuleBase" id="RU362068"/>
    </source>
</evidence>
<dbReference type="Gene3D" id="3.40.50.720">
    <property type="entry name" value="NAD(P)-binding Rossmann-like Domain"/>
    <property type="match status" value="1"/>
</dbReference>
<keyword evidence="3 4" id="KW-0560">Oxidoreductase</keyword>
<dbReference type="InterPro" id="IPR003710">
    <property type="entry name" value="ApbA"/>
</dbReference>
<accession>A0A075R798</accession>
<dbReference type="RefSeq" id="WP_003334492.1">
    <property type="nucleotide sequence ID" value="NZ_CP007806.1"/>
</dbReference>
<dbReference type="eggNOG" id="COG1893">
    <property type="taxonomic scope" value="Bacteria"/>
</dbReference>
<dbReference type="NCBIfam" id="TIGR00745">
    <property type="entry name" value="apbA_panE"/>
    <property type="match status" value="1"/>
</dbReference>
<comment type="pathway">
    <text evidence="4">Cofactor biosynthesis; (R)-pantothenate biosynthesis; (R)-pantoate from 3-methyl-2-oxobutanoate: step 2/2.</text>
</comment>
<keyword evidence="8" id="KW-1185">Reference proteome</keyword>
<dbReference type="GO" id="GO:0015940">
    <property type="term" value="P:pantothenate biosynthetic process"/>
    <property type="evidence" value="ECO:0007669"/>
    <property type="project" value="UniProtKB-UniPathway"/>
</dbReference>
<evidence type="ECO:0000259" key="5">
    <source>
        <dbReference type="Pfam" id="PF02558"/>
    </source>
</evidence>
<dbReference type="KEGG" id="blr:BRLA_c042170"/>
<dbReference type="InterPro" id="IPR008927">
    <property type="entry name" value="6-PGluconate_DH-like_C_sf"/>
</dbReference>
<dbReference type="UniPathway" id="UPA00028">
    <property type="reaction ID" value="UER00004"/>
</dbReference>
<sequence>MRILMVGAGAIGGYFGCRLVESGRDVTFLVRQKRKEQLEERGLVIQSVNGDSTVQTALLVAGEEAPPFDVIMLSPKAYHLEDVINDIAPFVGEDTMIIPLLNGIAHMQPLQEHFGAEKVLGGLCFIETTLSADGDIVQTSKAHRLVFGEWNGGTSERVERLYEYVKGANASFELSYNIQQEAWQKYLFITMLSGITTLMNSAVGPIRDSPFGIELTKQVTEECVRVMMAVGAPISADMVDRVMETFKQQGYKMKSSMLRDMEKRLPIEGEHLQGYLLHLAEQQGIETPMLRIVYNNVRIYEQKRQSTF</sequence>
<keyword evidence="4" id="KW-0566">Pantothenate biosynthesis</keyword>
<feature type="domain" description="Ketopantoate reductase N-terminal" evidence="5">
    <location>
        <begin position="3"/>
        <end position="151"/>
    </location>
</feature>
<evidence type="ECO:0000256" key="1">
    <source>
        <dbReference type="ARBA" id="ARBA00007870"/>
    </source>
</evidence>
<keyword evidence="2 4" id="KW-0521">NADP</keyword>
<feature type="domain" description="Ketopantoate reductase C-terminal" evidence="6">
    <location>
        <begin position="177"/>
        <end position="300"/>
    </location>
</feature>
<evidence type="ECO:0000259" key="6">
    <source>
        <dbReference type="Pfam" id="PF08546"/>
    </source>
</evidence>
<dbReference type="Proteomes" id="UP000005850">
    <property type="component" value="Chromosome"/>
</dbReference>
<dbReference type="InterPro" id="IPR036291">
    <property type="entry name" value="NAD(P)-bd_dom_sf"/>
</dbReference>
<gene>
    <name evidence="7" type="ORF">BRLA_c042170</name>
</gene>
<dbReference type="Gene3D" id="1.10.1040.10">
    <property type="entry name" value="N-(1-d-carboxylethyl)-l-norvaline Dehydrogenase, domain 2"/>
    <property type="match status" value="1"/>
</dbReference>
<dbReference type="GO" id="GO:0005737">
    <property type="term" value="C:cytoplasm"/>
    <property type="evidence" value="ECO:0007669"/>
    <property type="project" value="TreeGrafter"/>
</dbReference>
<dbReference type="FunFam" id="3.40.50.720:FF:000307">
    <property type="entry name" value="2-dehydropantoate 2-reductase"/>
    <property type="match status" value="1"/>
</dbReference>